<dbReference type="EMBL" id="ML996339">
    <property type="protein sequence ID" value="KAF2727317.1"/>
    <property type="molecule type" value="Genomic_DNA"/>
</dbReference>
<dbReference type="Gene3D" id="2.60.120.330">
    <property type="entry name" value="B-lactam Antibiotic, Isopenicillin N Synthase, Chain"/>
    <property type="match status" value="1"/>
</dbReference>
<evidence type="ECO:0008006" key="4">
    <source>
        <dbReference type="Google" id="ProtNLM"/>
    </source>
</evidence>
<dbReference type="SUPFAM" id="SSF51197">
    <property type="entry name" value="Clavaminate synthase-like"/>
    <property type="match status" value="1"/>
</dbReference>
<feature type="compositionally biased region" description="Low complexity" evidence="1">
    <location>
        <begin position="74"/>
        <end position="91"/>
    </location>
</feature>
<name>A0A9P4UT07_9PLEO</name>
<comment type="caution">
    <text evidence="2">The sequence shown here is derived from an EMBL/GenBank/DDBJ whole genome shotgun (WGS) entry which is preliminary data.</text>
</comment>
<evidence type="ECO:0000256" key="1">
    <source>
        <dbReference type="SAM" id="MobiDB-lite"/>
    </source>
</evidence>
<evidence type="ECO:0000313" key="3">
    <source>
        <dbReference type="Proteomes" id="UP000799444"/>
    </source>
</evidence>
<dbReference type="OrthoDB" id="288590at2759"/>
<accession>A0A9P4UT07</accession>
<gene>
    <name evidence="2" type="ORF">EJ04DRAFT_595314</name>
</gene>
<dbReference type="Proteomes" id="UP000799444">
    <property type="component" value="Unassembled WGS sequence"/>
</dbReference>
<reference evidence="2" key="1">
    <citation type="journal article" date="2020" name="Stud. Mycol.">
        <title>101 Dothideomycetes genomes: a test case for predicting lifestyles and emergence of pathogens.</title>
        <authorList>
            <person name="Haridas S."/>
            <person name="Albert R."/>
            <person name="Binder M."/>
            <person name="Bloem J."/>
            <person name="Labutti K."/>
            <person name="Salamov A."/>
            <person name="Andreopoulos B."/>
            <person name="Baker S."/>
            <person name="Barry K."/>
            <person name="Bills G."/>
            <person name="Bluhm B."/>
            <person name="Cannon C."/>
            <person name="Castanera R."/>
            <person name="Culley D."/>
            <person name="Daum C."/>
            <person name="Ezra D."/>
            <person name="Gonzalez J."/>
            <person name="Henrissat B."/>
            <person name="Kuo A."/>
            <person name="Liang C."/>
            <person name="Lipzen A."/>
            <person name="Lutzoni F."/>
            <person name="Magnuson J."/>
            <person name="Mondo S."/>
            <person name="Nolan M."/>
            <person name="Ohm R."/>
            <person name="Pangilinan J."/>
            <person name="Park H.-J."/>
            <person name="Ramirez L."/>
            <person name="Alfaro M."/>
            <person name="Sun H."/>
            <person name="Tritt A."/>
            <person name="Yoshinaga Y."/>
            <person name="Zwiers L.-H."/>
            <person name="Turgeon B."/>
            <person name="Goodwin S."/>
            <person name="Spatafora J."/>
            <person name="Crous P."/>
            <person name="Grigoriev I."/>
        </authorList>
    </citation>
    <scope>NUCLEOTIDE SEQUENCE</scope>
    <source>
        <strain evidence="2">CBS 125425</strain>
    </source>
</reference>
<sequence>MAGVAAPVKPSSRDNFSISTFISRLRSKRTRKSKTLPRAREIPITSPLPLVHPHHQPLLPNLGWTTVTFPQPAPHASSHDPSTSAPASSAPPDKHPIQAAYEDLFAASATFFSLPDTEKSKWKTRLGSEEGWSSIPGEKEFITLRTLAYTPDVLREPAKRFWDLMGEYMTTCLGRVEQNLSMDEGALSRFVGPCGTMQTEEEHRTATMVRLFRYEGWEEKVVAEAHADLGLLSFVVGRVPGLEVWGGDGQGWRAVEREYEGAGEACGTLLGGRMLERFSNGGVRAGGHRVVSYGAPEMKGEGEKRYRFSIVFVLRAHEEVLVDSEMLETGVTGKWERPVRGVTAGEVYAEIRGAHFNINTGVQERELQRRKLEAKKTGGGGK</sequence>
<protein>
    <recommendedName>
        <fullName evidence="4">Clavaminate synthase-like protein</fullName>
    </recommendedName>
</protein>
<proteinExistence type="predicted"/>
<evidence type="ECO:0000313" key="2">
    <source>
        <dbReference type="EMBL" id="KAF2727317.1"/>
    </source>
</evidence>
<dbReference type="InterPro" id="IPR027443">
    <property type="entry name" value="IPNS-like_sf"/>
</dbReference>
<keyword evidence="3" id="KW-1185">Reference proteome</keyword>
<feature type="region of interest" description="Disordered" evidence="1">
    <location>
        <begin position="62"/>
        <end position="95"/>
    </location>
</feature>
<dbReference type="AlphaFoldDB" id="A0A9P4UT07"/>
<organism evidence="2 3">
    <name type="scientific">Polyplosphaeria fusca</name>
    <dbReference type="NCBI Taxonomy" id="682080"/>
    <lineage>
        <taxon>Eukaryota</taxon>
        <taxon>Fungi</taxon>
        <taxon>Dikarya</taxon>
        <taxon>Ascomycota</taxon>
        <taxon>Pezizomycotina</taxon>
        <taxon>Dothideomycetes</taxon>
        <taxon>Pleosporomycetidae</taxon>
        <taxon>Pleosporales</taxon>
        <taxon>Tetraplosphaeriaceae</taxon>
        <taxon>Polyplosphaeria</taxon>
    </lineage>
</organism>